<dbReference type="GO" id="GO:0004765">
    <property type="term" value="F:shikimate kinase activity"/>
    <property type="evidence" value="ECO:0007669"/>
    <property type="project" value="UniProtKB-UniRule"/>
</dbReference>
<dbReference type="InterPro" id="IPR031322">
    <property type="entry name" value="Shikimate/glucono_kinase"/>
</dbReference>
<comment type="cofactor">
    <cofactor evidence="7">
        <name>Mg(2+)</name>
        <dbReference type="ChEBI" id="CHEBI:18420"/>
    </cofactor>
    <text evidence="7">Binds 1 Mg(2+) ion per subunit.</text>
</comment>
<keyword evidence="7" id="KW-0963">Cytoplasm</keyword>
<dbReference type="GO" id="GO:0005829">
    <property type="term" value="C:cytosol"/>
    <property type="evidence" value="ECO:0007669"/>
    <property type="project" value="TreeGrafter"/>
</dbReference>
<dbReference type="Gene3D" id="3.40.50.300">
    <property type="entry name" value="P-loop containing nucleotide triphosphate hydrolases"/>
    <property type="match status" value="1"/>
</dbReference>
<protein>
    <recommendedName>
        <fullName evidence="7">Shikimate kinase</fullName>
        <shortName evidence="7">SK</shortName>
        <ecNumber evidence="7">2.7.1.71</ecNumber>
    </recommendedName>
</protein>
<evidence type="ECO:0000256" key="2">
    <source>
        <dbReference type="ARBA" id="ARBA00022679"/>
    </source>
</evidence>
<dbReference type="PANTHER" id="PTHR21087:SF16">
    <property type="entry name" value="SHIKIMATE KINASE 1, CHLOROPLASTIC"/>
    <property type="match status" value="1"/>
</dbReference>
<dbReference type="GO" id="GO:0009423">
    <property type="term" value="P:chorismate biosynthetic process"/>
    <property type="evidence" value="ECO:0007669"/>
    <property type="project" value="UniProtKB-UniRule"/>
</dbReference>
<keyword evidence="7" id="KW-0479">Metal-binding</keyword>
<keyword evidence="1 7" id="KW-0028">Amino-acid biosynthesis</keyword>
<comment type="subunit">
    <text evidence="7">Monomer.</text>
</comment>
<reference evidence="8 9" key="1">
    <citation type="submission" date="2015-09" db="EMBL/GenBank/DDBJ databases">
        <authorList>
            <consortium name="Pathogen Informatics"/>
        </authorList>
    </citation>
    <scope>NUCLEOTIDE SEQUENCE [LARGE SCALE GENOMIC DNA]</scope>
    <source>
        <strain evidence="8 9">2789STDY5834856</strain>
    </source>
</reference>
<comment type="subcellular location">
    <subcellularLocation>
        <location evidence="7">Cytoplasm</location>
    </subcellularLocation>
</comment>
<feature type="binding site" evidence="7">
    <location>
        <position position="119"/>
    </location>
    <ligand>
        <name>ATP</name>
        <dbReference type="ChEBI" id="CHEBI:30616"/>
    </ligand>
</feature>
<feature type="binding site" evidence="7">
    <location>
        <position position="37"/>
    </location>
    <ligand>
        <name>substrate</name>
    </ligand>
</feature>
<dbReference type="GO" id="GO:0008652">
    <property type="term" value="P:amino acid biosynthetic process"/>
    <property type="evidence" value="ECO:0007669"/>
    <property type="project" value="UniProtKB-KW"/>
</dbReference>
<evidence type="ECO:0000256" key="5">
    <source>
        <dbReference type="ARBA" id="ARBA00022840"/>
    </source>
</evidence>
<evidence type="ECO:0000256" key="6">
    <source>
        <dbReference type="ARBA" id="ARBA00023141"/>
    </source>
</evidence>
<keyword evidence="4 7" id="KW-0418">Kinase</keyword>
<dbReference type="Proteomes" id="UP000095594">
    <property type="component" value="Unassembled WGS sequence"/>
</dbReference>
<accession>A0A174CME7</accession>
<comment type="function">
    <text evidence="7">Catalyzes the specific phosphorylation of the 3-hydroxyl group of shikimic acid using ATP as a cosubstrate.</text>
</comment>
<evidence type="ECO:0000256" key="4">
    <source>
        <dbReference type="ARBA" id="ARBA00022777"/>
    </source>
</evidence>
<keyword evidence="3 7" id="KW-0547">Nucleotide-binding</keyword>
<dbReference type="SUPFAM" id="SSF52540">
    <property type="entry name" value="P-loop containing nucleoside triphosphate hydrolases"/>
    <property type="match status" value="1"/>
</dbReference>
<keyword evidence="7" id="KW-0460">Magnesium</keyword>
<dbReference type="GO" id="GO:0000287">
    <property type="term" value="F:magnesium ion binding"/>
    <property type="evidence" value="ECO:0007669"/>
    <property type="project" value="UniProtKB-UniRule"/>
</dbReference>
<dbReference type="HAMAP" id="MF_00109">
    <property type="entry name" value="Shikimate_kinase"/>
    <property type="match status" value="1"/>
</dbReference>
<evidence type="ECO:0000256" key="3">
    <source>
        <dbReference type="ARBA" id="ARBA00022741"/>
    </source>
</evidence>
<feature type="binding site" evidence="7">
    <location>
        <position position="19"/>
    </location>
    <ligand>
        <name>Mg(2+)</name>
        <dbReference type="ChEBI" id="CHEBI:18420"/>
    </ligand>
</feature>
<dbReference type="EMBL" id="CYZX01000005">
    <property type="protein sequence ID" value="CUO12915.1"/>
    <property type="molecule type" value="Genomic_DNA"/>
</dbReference>
<comment type="catalytic activity">
    <reaction evidence="7">
        <text>shikimate + ATP = 3-phosphoshikimate + ADP + H(+)</text>
        <dbReference type="Rhea" id="RHEA:13121"/>
        <dbReference type="ChEBI" id="CHEBI:15378"/>
        <dbReference type="ChEBI" id="CHEBI:30616"/>
        <dbReference type="ChEBI" id="CHEBI:36208"/>
        <dbReference type="ChEBI" id="CHEBI:145989"/>
        <dbReference type="ChEBI" id="CHEBI:456216"/>
        <dbReference type="EC" id="2.7.1.71"/>
    </reaction>
</comment>
<gene>
    <name evidence="7 8" type="primary">aroK</name>
    <name evidence="8" type="ORF">ERS852471_01009</name>
</gene>
<dbReference type="EC" id="2.7.1.71" evidence="7"/>
<keyword evidence="2 7" id="KW-0808">Transferase</keyword>
<dbReference type="InterPro" id="IPR000623">
    <property type="entry name" value="Shikimate_kinase/TSH1"/>
</dbReference>
<evidence type="ECO:0000313" key="8">
    <source>
        <dbReference type="EMBL" id="CUO12915.1"/>
    </source>
</evidence>
<dbReference type="Pfam" id="PF01202">
    <property type="entry name" value="SKI"/>
    <property type="match status" value="1"/>
</dbReference>
<dbReference type="PRINTS" id="PR01100">
    <property type="entry name" value="SHIKIMTKNASE"/>
</dbReference>
<dbReference type="RefSeq" id="WP_055264541.1">
    <property type="nucleotide sequence ID" value="NZ_CABIXQ010000005.1"/>
</dbReference>
<sequence length="168" mass="19418">MEKTKKNILLIGMMGCGKTTLGKILAKKLSYDFIDMDSYIEEISNDTISNLFKVSEDNFRNWETESCRRLSKLKHTVISAGGGIIKKDINMKLFDENSIIVFIDRPIENILEDIDVSKRPLLSDGKEVLYKLKEERYDLYNKYCDYRIVNDGSIEEALYGIVEVIEKN</sequence>
<dbReference type="AlphaFoldDB" id="A0A174CME7"/>
<feature type="binding site" evidence="7">
    <location>
        <begin position="15"/>
        <end position="20"/>
    </location>
    <ligand>
        <name>ATP</name>
        <dbReference type="ChEBI" id="CHEBI:30616"/>
    </ligand>
</feature>
<comment type="similarity">
    <text evidence="7">Belongs to the shikimate kinase family.</text>
</comment>
<dbReference type="CDD" id="cd00464">
    <property type="entry name" value="SK"/>
    <property type="match status" value="1"/>
</dbReference>
<dbReference type="OrthoDB" id="9800332at2"/>
<feature type="binding site" evidence="7">
    <location>
        <position position="136"/>
    </location>
    <ligand>
        <name>substrate</name>
    </ligand>
</feature>
<dbReference type="PANTHER" id="PTHR21087">
    <property type="entry name" value="SHIKIMATE KINASE"/>
    <property type="match status" value="1"/>
</dbReference>
<feature type="binding site" evidence="7">
    <location>
        <position position="60"/>
    </location>
    <ligand>
        <name>substrate</name>
    </ligand>
</feature>
<keyword evidence="6 7" id="KW-0057">Aromatic amino acid biosynthesis</keyword>
<evidence type="ECO:0000313" key="9">
    <source>
        <dbReference type="Proteomes" id="UP000095594"/>
    </source>
</evidence>
<keyword evidence="5 7" id="KW-0067">ATP-binding</keyword>
<feature type="binding site" evidence="7">
    <location>
        <position position="82"/>
    </location>
    <ligand>
        <name>substrate</name>
    </ligand>
</feature>
<comment type="caution">
    <text evidence="7">Lacks conserved residue(s) required for the propagation of feature annotation.</text>
</comment>
<dbReference type="GO" id="GO:0009073">
    <property type="term" value="P:aromatic amino acid family biosynthetic process"/>
    <property type="evidence" value="ECO:0007669"/>
    <property type="project" value="UniProtKB-KW"/>
</dbReference>
<name>A0A174CME7_9CLOT</name>
<dbReference type="GO" id="GO:0005524">
    <property type="term" value="F:ATP binding"/>
    <property type="evidence" value="ECO:0007669"/>
    <property type="project" value="UniProtKB-UniRule"/>
</dbReference>
<organism evidence="8 9">
    <name type="scientific">Clostridium disporicum</name>
    <dbReference type="NCBI Taxonomy" id="84024"/>
    <lineage>
        <taxon>Bacteria</taxon>
        <taxon>Bacillati</taxon>
        <taxon>Bacillota</taxon>
        <taxon>Clostridia</taxon>
        <taxon>Eubacteriales</taxon>
        <taxon>Clostridiaceae</taxon>
        <taxon>Clostridium</taxon>
    </lineage>
</organism>
<evidence type="ECO:0000256" key="7">
    <source>
        <dbReference type="HAMAP-Rule" id="MF_00109"/>
    </source>
</evidence>
<evidence type="ECO:0000256" key="1">
    <source>
        <dbReference type="ARBA" id="ARBA00022605"/>
    </source>
</evidence>
<comment type="pathway">
    <text evidence="7">Metabolic intermediate biosynthesis; chorismate biosynthesis; chorismate from D-erythrose 4-phosphate and phosphoenolpyruvate: step 5/7.</text>
</comment>
<proteinExistence type="inferred from homology"/>
<dbReference type="UniPathway" id="UPA00053">
    <property type="reaction ID" value="UER00088"/>
</dbReference>
<dbReference type="InterPro" id="IPR027417">
    <property type="entry name" value="P-loop_NTPase"/>
</dbReference>